<dbReference type="Proteomes" id="UP001172457">
    <property type="component" value="Unassembled WGS sequence"/>
</dbReference>
<reference evidence="2" key="1">
    <citation type="submission" date="2023-03" db="EMBL/GenBank/DDBJ databases">
        <title>Chromosome-scale reference genome and RAD-based genetic map of yellow starthistle (Centaurea solstitialis) reveal putative structural variation and QTLs associated with invader traits.</title>
        <authorList>
            <person name="Reatini B."/>
            <person name="Cang F.A."/>
            <person name="Jiang Q."/>
            <person name="Mckibben M.T.W."/>
            <person name="Barker M.S."/>
            <person name="Rieseberg L.H."/>
            <person name="Dlugosch K.M."/>
        </authorList>
    </citation>
    <scope>NUCLEOTIDE SEQUENCE</scope>
    <source>
        <strain evidence="2">CAN-66</strain>
        <tissue evidence="2">Leaf</tissue>
    </source>
</reference>
<comment type="caution">
    <text evidence="2">The sequence shown here is derived from an EMBL/GenBank/DDBJ whole genome shotgun (WGS) entry which is preliminary data.</text>
</comment>
<organism evidence="2 3">
    <name type="scientific">Centaurea solstitialis</name>
    <name type="common">yellow star-thistle</name>
    <dbReference type="NCBI Taxonomy" id="347529"/>
    <lineage>
        <taxon>Eukaryota</taxon>
        <taxon>Viridiplantae</taxon>
        <taxon>Streptophyta</taxon>
        <taxon>Embryophyta</taxon>
        <taxon>Tracheophyta</taxon>
        <taxon>Spermatophyta</taxon>
        <taxon>Magnoliopsida</taxon>
        <taxon>eudicotyledons</taxon>
        <taxon>Gunneridae</taxon>
        <taxon>Pentapetalae</taxon>
        <taxon>asterids</taxon>
        <taxon>campanulids</taxon>
        <taxon>Asterales</taxon>
        <taxon>Asteraceae</taxon>
        <taxon>Carduoideae</taxon>
        <taxon>Cardueae</taxon>
        <taxon>Centaureinae</taxon>
        <taxon>Centaurea</taxon>
    </lineage>
</organism>
<feature type="domain" description="Thioredoxin" evidence="1">
    <location>
        <begin position="2"/>
        <end position="120"/>
    </location>
</feature>
<keyword evidence="3" id="KW-1185">Reference proteome</keyword>
<name>A0AA38VRC5_9ASTR</name>
<dbReference type="PROSITE" id="PS51352">
    <property type="entry name" value="THIOREDOXIN_2"/>
    <property type="match status" value="1"/>
</dbReference>
<dbReference type="PANTHER" id="PTHR10438:SF242">
    <property type="entry name" value="THIOREDOXIN-LIKE PROTEIN CXXS1"/>
    <property type="match status" value="1"/>
</dbReference>
<dbReference type="EMBL" id="JARYMX010000101">
    <property type="protein sequence ID" value="KAJ9535882.1"/>
    <property type="molecule type" value="Genomic_DNA"/>
</dbReference>
<dbReference type="InterPro" id="IPR050620">
    <property type="entry name" value="Thioredoxin_H-type-like"/>
</dbReference>
<protein>
    <recommendedName>
        <fullName evidence="1">Thioredoxin domain-containing protein</fullName>
    </recommendedName>
</protein>
<evidence type="ECO:0000313" key="3">
    <source>
        <dbReference type="Proteomes" id="UP001172457"/>
    </source>
</evidence>
<evidence type="ECO:0000313" key="2">
    <source>
        <dbReference type="EMBL" id="KAJ9535882.1"/>
    </source>
</evidence>
<dbReference type="InterPro" id="IPR013766">
    <property type="entry name" value="Thioredoxin_domain"/>
</dbReference>
<dbReference type="SUPFAM" id="SSF52833">
    <property type="entry name" value="Thioredoxin-like"/>
    <property type="match status" value="1"/>
</dbReference>
<proteinExistence type="predicted"/>
<accession>A0AA38VRC5</accession>
<dbReference type="CDD" id="cd02947">
    <property type="entry name" value="TRX_family"/>
    <property type="match status" value="1"/>
</dbReference>
<dbReference type="InterPro" id="IPR036249">
    <property type="entry name" value="Thioredoxin-like_sf"/>
</dbReference>
<dbReference type="Pfam" id="PF00085">
    <property type="entry name" value="Thioredoxin"/>
    <property type="match status" value="1"/>
</dbReference>
<gene>
    <name evidence="2" type="ORF">OSB04_un000955</name>
</gene>
<evidence type="ECO:0000259" key="1">
    <source>
        <dbReference type="PROSITE" id="PS51352"/>
    </source>
</evidence>
<dbReference type="AlphaFoldDB" id="A0AA38VRC5"/>
<dbReference type="Gene3D" id="3.40.30.10">
    <property type="entry name" value="Glutaredoxin"/>
    <property type="match status" value="1"/>
</dbReference>
<dbReference type="PANTHER" id="PTHR10438">
    <property type="entry name" value="THIOREDOXIN"/>
    <property type="match status" value="1"/>
</dbReference>
<sequence>MLKKGVKSRVVQIDSQETWQKITSNPMYQVSHVIVYFTAAWCKPAMMMNPLFEEQALIHKDVLFLSVDVDEAKGMMEKMKIKAMPTFIMMMMNKNEGEVIDKVVGANPVEIKKRITAFIHYRHPKSDTGQNNVGFNRLRRDQLQADHGYEGSNG</sequence>